<keyword evidence="3" id="KW-1185">Reference proteome</keyword>
<dbReference type="PATRIC" id="fig|1237149.3.peg.86"/>
<gene>
    <name evidence="2" type="ORF">C900_00086</name>
</gene>
<dbReference type="AlphaFoldDB" id="L8K375"/>
<dbReference type="SUPFAM" id="SSF47757">
    <property type="entry name" value="Chemotaxis receptor methyltransferase CheR, N-terminal domain"/>
    <property type="match status" value="1"/>
</dbReference>
<dbReference type="InterPro" id="IPR029063">
    <property type="entry name" value="SAM-dependent_MTases_sf"/>
</dbReference>
<dbReference type="STRING" id="1237149.C900_00086"/>
<evidence type="ECO:0000313" key="3">
    <source>
        <dbReference type="Proteomes" id="UP000011135"/>
    </source>
</evidence>
<dbReference type="PRINTS" id="PR00996">
    <property type="entry name" value="CHERMTFRASE"/>
</dbReference>
<organism evidence="2 3">
    <name type="scientific">Fulvivirga imtechensis AK7</name>
    <dbReference type="NCBI Taxonomy" id="1237149"/>
    <lineage>
        <taxon>Bacteria</taxon>
        <taxon>Pseudomonadati</taxon>
        <taxon>Bacteroidota</taxon>
        <taxon>Cytophagia</taxon>
        <taxon>Cytophagales</taxon>
        <taxon>Fulvivirgaceae</taxon>
        <taxon>Fulvivirga</taxon>
    </lineage>
</organism>
<dbReference type="PROSITE" id="PS50123">
    <property type="entry name" value="CHER"/>
    <property type="match status" value="1"/>
</dbReference>
<dbReference type="SUPFAM" id="SSF53335">
    <property type="entry name" value="S-adenosyl-L-methionine-dependent methyltransferases"/>
    <property type="match status" value="1"/>
</dbReference>
<proteinExistence type="predicted"/>
<dbReference type="OrthoDB" id="9816309at2"/>
<accession>L8K375</accession>
<dbReference type="InterPro" id="IPR022642">
    <property type="entry name" value="CheR_C"/>
</dbReference>
<dbReference type="InterPro" id="IPR050903">
    <property type="entry name" value="Bact_Chemotaxis_MeTrfase"/>
</dbReference>
<dbReference type="Gene3D" id="3.40.50.150">
    <property type="entry name" value="Vaccinia Virus protein VP39"/>
    <property type="match status" value="1"/>
</dbReference>
<comment type="caution">
    <text evidence="2">The sequence shown here is derived from an EMBL/GenBank/DDBJ whole genome shotgun (WGS) entry which is preliminary data.</text>
</comment>
<protein>
    <submittedName>
        <fullName evidence="2">Chemotaxis protein methyltransferase CheR</fullName>
    </submittedName>
</protein>
<dbReference type="PANTHER" id="PTHR24422">
    <property type="entry name" value="CHEMOTAXIS PROTEIN METHYLTRANSFERASE"/>
    <property type="match status" value="1"/>
</dbReference>
<feature type="domain" description="CheR-type methyltransferase" evidence="1">
    <location>
        <begin position="1"/>
        <end position="275"/>
    </location>
</feature>
<dbReference type="EMBL" id="AMZN01000001">
    <property type="protein sequence ID" value="ELR73922.1"/>
    <property type="molecule type" value="Genomic_DNA"/>
</dbReference>
<dbReference type="RefSeq" id="WP_009577515.1">
    <property type="nucleotide sequence ID" value="NZ_AMZN01000001.1"/>
</dbReference>
<keyword evidence="2" id="KW-0489">Methyltransferase</keyword>
<dbReference type="SMART" id="SM00138">
    <property type="entry name" value="MeTrc"/>
    <property type="match status" value="1"/>
</dbReference>
<reference evidence="2 3" key="1">
    <citation type="submission" date="2012-12" db="EMBL/GenBank/DDBJ databases">
        <title>Genome assembly of Fulvivirga imtechensis AK7.</title>
        <authorList>
            <person name="Nupur N."/>
            <person name="Khatri I."/>
            <person name="Kumar R."/>
            <person name="Subramanian S."/>
            <person name="Pinnaka A."/>
        </authorList>
    </citation>
    <scope>NUCLEOTIDE SEQUENCE [LARGE SCALE GENOMIC DNA]</scope>
    <source>
        <strain evidence="2 3">AK7</strain>
    </source>
</reference>
<keyword evidence="2" id="KW-0808">Transferase</keyword>
<dbReference type="PANTHER" id="PTHR24422:SF8">
    <property type="entry name" value="CHEMOTAXIS PROTEIN"/>
    <property type="match status" value="1"/>
</dbReference>
<dbReference type="Proteomes" id="UP000011135">
    <property type="component" value="Unassembled WGS sequence"/>
</dbReference>
<name>L8K375_9BACT</name>
<dbReference type="eggNOG" id="COG1352">
    <property type="taxonomic scope" value="Bacteria"/>
</dbReference>
<sequence>MYPEKDAIEDVEIELLLEGVYQRYGYDFRDYARTHVRRRILNRLQLSQLESISQLQHHVLYDPDFASLLIKDLSISVTEMFRDPAFYRAVRDKIIPALKTWSYVKIWHAGCSTGEEVYSMAILLKEEGLYDRVQIYATDFNEYSLKQAREGIFSLEDMKQYSGNYQQSNARHSFSNYYFSDFGLAIMDQSLKKNIVWANHNLVTDSDFTETHMIVCRNVLIYFNRGLQNKVYKLFYSSLVNGGILCLGSRENLYTSDFKNNFDVIDQDQKIYKKKYISGA</sequence>
<dbReference type="GO" id="GO:0008757">
    <property type="term" value="F:S-adenosylmethionine-dependent methyltransferase activity"/>
    <property type="evidence" value="ECO:0007669"/>
    <property type="project" value="InterPro"/>
</dbReference>
<dbReference type="Pfam" id="PF03705">
    <property type="entry name" value="CheR_N"/>
    <property type="match status" value="1"/>
</dbReference>
<dbReference type="InterPro" id="IPR022641">
    <property type="entry name" value="CheR_N"/>
</dbReference>
<dbReference type="InterPro" id="IPR000780">
    <property type="entry name" value="CheR_MeTrfase"/>
</dbReference>
<dbReference type="GO" id="GO:0032259">
    <property type="term" value="P:methylation"/>
    <property type="evidence" value="ECO:0007669"/>
    <property type="project" value="UniProtKB-KW"/>
</dbReference>
<dbReference type="Pfam" id="PF01739">
    <property type="entry name" value="CheR"/>
    <property type="match status" value="1"/>
</dbReference>
<evidence type="ECO:0000313" key="2">
    <source>
        <dbReference type="EMBL" id="ELR73922.1"/>
    </source>
</evidence>
<evidence type="ECO:0000259" key="1">
    <source>
        <dbReference type="PROSITE" id="PS50123"/>
    </source>
</evidence>